<feature type="binding site" evidence="6">
    <location>
        <position position="111"/>
    </location>
    <ligand>
        <name>a divalent metal cation</name>
        <dbReference type="ChEBI" id="CHEBI:60240"/>
        <label>1</label>
    </ligand>
</feature>
<reference evidence="9 10" key="1">
    <citation type="submission" date="2018-08" db="EMBL/GenBank/DDBJ databases">
        <title>Vibrio isolated from the Eastern China Marginal Seas.</title>
        <authorList>
            <person name="Li Y."/>
        </authorList>
    </citation>
    <scope>NUCLEOTIDE SEQUENCE [LARGE SCALE GENOMIC DNA]</scope>
    <source>
        <strain evidence="9 10">BEI233</strain>
    </source>
</reference>
<proteinExistence type="inferred from homology"/>
<comment type="caution">
    <text evidence="9">The sequence shown here is derived from an EMBL/GenBank/DDBJ whole genome shotgun (WGS) entry which is preliminary data.</text>
</comment>
<feature type="binding site" evidence="6">
    <location>
        <position position="100"/>
    </location>
    <ligand>
        <name>a divalent metal cation</name>
        <dbReference type="ChEBI" id="CHEBI:60240"/>
        <label>1</label>
    </ligand>
</feature>
<dbReference type="PRINTS" id="PR00599">
    <property type="entry name" value="MAPEPTIDASE"/>
</dbReference>
<feature type="binding site" evidence="6">
    <location>
        <position position="238"/>
    </location>
    <ligand>
        <name>a divalent metal cation</name>
        <dbReference type="ChEBI" id="CHEBI:60240"/>
        <label>2</label>
        <note>catalytic</note>
    </ligand>
</feature>
<evidence type="ECO:0000256" key="7">
    <source>
        <dbReference type="RuleBase" id="RU003653"/>
    </source>
</evidence>
<feature type="binding site" evidence="6">
    <location>
        <position position="207"/>
    </location>
    <ligand>
        <name>a divalent metal cation</name>
        <dbReference type="ChEBI" id="CHEBI:60240"/>
        <label>2</label>
        <note>catalytic</note>
    </ligand>
</feature>
<dbReference type="InterPro" id="IPR002467">
    <property type="entry name" value="Pept_M24A_MAP1"/>
</dbReference>
<comment type="cofactor">
    <cofactor evidence="6">
        <name>Co(2+)</name>
        <dbReference type="ChEBI" id="CHEBI:48828"/>
    </cofactor>
    <cofactor evidence="6">
        <name>Zn(2+)</name>
        <dbReference type="ChEBI" id="CHEBI:29105"/>
    </cofactor>
    <cofactor evidence="6">
        <name>Mn(2+)</name>
        <dbReference type="ChEBI" id="CHEBI:29035"/>
    </cofactor>
    <cofactor evidence="6">
        <name>Fe(2+)</name>
        <dbReference type="ChEBI" id="CHEBI:29033"/>
    </cofactor>
    <text evidence="6">Binds 2 divalent metal cations per subunit. Has a high-affinity and a low affinity metal-binding site. The true nature of the physiological cofactor is under debate. The enzyme is active with cobalt, zinc, manganese or divalent iron ions. Most likely, methionine aminopeptidases function as mononuclear Fe(2+)-metalloproteases under physiological conditions, and the catalytically relevant metal-binding site has been assigned to the histidine-containing high-affinity site.</text>
</comment>
<keyword evidence="3 6" id="KW-0645">Protease</keyword>
<dbReference type="NCBIfam" id="TIGR00500">
    <property type="entry name" value="met_pdase_I"/>
    <property type="match status" value="1"/>
</dbReference>
<evidence type="ECO:0000256" key="1">
    <source>
        <dbReference type="ARBA" id="ARBA00002521"/>
    </source>
</evidence>
<dbReference type="SUPFAM" id="SSF55920">
    <property type="entry name" value="Creatinase/aminopeptidase"/>
    <property type="match status" value="1"/>
</dbReference>
<dbReference type="GO" id="GO:0070006">
    <property type="term" value="F:metalloaminopeptidase activity"/>
    <property type="evidence" value="ECO:0007669"/>
    <property type="project" value="UniProtKB-UniRule"/>
</dbReference>
<evidence type="ECO:0000256" key="4">
    <source>
        <dbReference type="ARBA" id="ARBA00022723"/>
    </source>
</evidence>
<feature type="binding site" evidence="6">
    <location>
        <position position="238"/>
    </location>
    <ligand>
        <name>a divalent metal cation</name>
        <dbReference type="ChEBI" id="CHEBI:60240"/>
        <label>1</label>
    </ligand>
</feature>
<dbReference type="InterPro" id="IPR000994">
    <property type="entry name" value="Pept_M24"/>
</dbReference>
<evidence type="ECO:0000259" key="8">
    <source>
        <dbReference type="Pfam" id="PF00557"/>
    </source>
</evidence>
<dbReference type="PANTHER" id="PTHR43330">
    <property type="entry name" value="METHIONINE AMINOPEPTIDASE"/>
    <property type="match status" value="1"/>
</dbReference>
<evidence type="ECO:0000256" key="5">
    <source>
        <dbReference type="ARBA" id="ARBA00022801"/>
    </source>
</evidence>
<dbReference type="InterPro" id="IPR001714">
    <property type="entry name" value="Pept_M24_MAP"/>
</dbReference>
<dbReference type="GO" id="GO:0046872">
    <property type="term" value="F:metal ion binding"/>
    <property type="evidence" value="ECO:0007669"/>
    <property type="project" value="UniProtKB-UniRule"/>
</dbReference>
<dbReference type="GO" id="GO:0005829">
    <property type="term" value="C:cytosol"/>
    <property type="evidence" value="ECO:0007669"/>
    <property type="project" value="TreeGrafter"/>
</dbReference>
<dbReference type="GO" id="GO:0006508">
    <property type="term" value="P:proteolysis"/>
    <property type="evidence" value="ECO:0007669"/>
    <property type="project" value="UniProtKB-KW"/>
</dbReference>
<keyword evidence="2 6" id="KW-0031">Aminopeptidase</keyword>
<comment type="similarity">
    <text evidence="6">Belongs to the peptidase M24A family. Methionine aminopeptidase type 1 subfamily.</text>
</comment>
<dbReference type="Gene3D" id="3.90.230.10">
    <property type="entry name" value="Creatinase/methionine aminopeptidase superfamily"/>
    <property type="match status" value="1"/>
</dbReference>
<feature type="binding site" evidence="6">
    <location>
        <position position="111"/>
    </location>
    <ligand>
        <name>a divalent metal cation</name>
        <dbReference type="ChEBI" id="CHEBI:60240"/>
        <label>2</label>
        <note>catalytic</note>
    </ligand>
</feature>
<dbReference type="EC" id="3.4.11.18" evidence="6 7"/>
<dbReference type="GO" id="GO:0004239">
    <property type="term" value="F:initiator methionyl aminopeptidase activity"/>
    <property type="evidence" value="ECO:0007669"/>
    <property type="project" value="UniProtKB-UniRule"/>
</dbReference>
<feature type="domain" description="Peptidase M24" evidence="8">
    <location>
        <begin position="15"/>
        <end position="245"/>
    </location>
</feature>
<sequence length="262" mass="29514">MDQRHVPIKTDQEIEKMRQSGQLLAQLFTVLEQYVKPGLSTMEINQWVERYIINQLNARPASIGQYGYPYAINCSINNEACHGIPLSDRILKSSDIINLDITLEKEGWIADSSKMFIMPDSPHHARKLVSDTYQAMWVGIKQVKPGAYLGDVGYAIQSYIESLGYNIVREYCGHGIGQRMHEPPQVLHFGLPQQGLLLQPGMTFTIEPIVNQGSRKVHTLSDGWTVVTDDNRLSAQFEHTVLVTDSGVEVLTLRPDELHLVS</sequence>
<evidence type="ECO:0000313" key="9">
    <source>
        <dbReference type="EMBL" id="RJX71639.1"/>
    </source>
</evidence>
<dbReference type="RefSeq" id="WP_120030749.1">
    <property type="nucleotide sequence ID" value="NZ_QVMU01000007.1"/>
</dbReference>
<dbReference type="InterPro" id="IPR036005">
    <property type="entry name" value="Creatinase/aminopeptidase-like"/>
</dbReference>
<keyword evidence="5 6" id="KW-0378">Hydrolase</keyword>
<dbReference type="Proteomes" id="UP000273252">
    <property type="component" value="Unassembled WGS sequence"/>
</dbReference>
<dbReference type="PANTHER" id="PTHR43330:SF27">
    <property type="entry name" value="METHIONINE AMINOPEPTIDASE"/>
    <property type="match status" value="1"/>
</dbReference>
<protein>
    <recommendedName>
        <fullName evidence="6 7">Methionine aminopeptidase</fullName>
        <shortName evidence="6">MAP</shortName>
        <shortName evidence="6">MetAP</shortName>
        <ecNumber evidence="6 7">3.4.11.18</ecNumber>
    </recommendedName>
    <alternativeName>
        <fullName evidence="6">Peptidase M</fullName>
    </alternativeName>
</protein>
<dbReference type="CDD" id="cd01086">
    <property type="entry name" value="MetAP1"/>
    <property type="match status" value="1"/>
</dbReference>
<feature type="binding site" evidence="6">
    <location>
        <position position="174"/>
    </location>
    <ligand>
        <name>a divalent metal cation</name>
        <dbReference type="ChEBI" id="CHEBI:60240"/>
        <label>2</label>
        <note>catalytic</note>
    </ligand>
</feature>
<feature type="binding site" evidence="6">
    <location>
        <position position="181"/>
    </location>
    <ligand>
        <name>substrate</name>
    </ligand>
</feature>
<dbReference type="EMBL" id="QVMU01000007">
    <property type="protein sequence ID" value="RJX71639.1"/>
    <property type="molecule type" value="Genomic_DNA"/>
</dbReference>
<organism evidence="9 10">
    <name type="scientific">Vibrio sinensis</name>
    <dbReference type="NCBI Taxonomy" id="2302434"/>
    <lineage>
        <taxon>Bacteria</taxon>
        <taxon>Pseudomonadati</taxon>
        <taxon>Pseudomonadota</taxon>
        <taxon>Gammaproteobacteria</taxon>
        <taxon>Vibrionales</taxon>
        <taxon>Vibrionaceae</taxon>
        <taxon>Vibrio</taxon>
    </lineage>
</organism>
<dbReference type="PROSITE" id="PS00680">
    <property type="entry name" value="MAP_1"/>
    <property type="match status" value="1"/>
</dbReference>
<dbReference type="OrthoDB" id="9802055at2"/>
<name>A0A3A6R5I4_9VIBR</name>
<evidence type="ECO:0000256" key="2">
    <source>
        <dbReference type="ARBA" id="ARBA00022438"/>
    </source>
</evidence>
<keyword evidence="10" id="KW-1185">Reference proteome</keyword>
<dbReference type="HAMAP" id="MF_01974">
    <property type="entry name" value="MetAP_1"/>
    <property type="match status" value="1"/>
</dbReference>
<keyword evidence="4 6" id="KW-0479">Metal-binding</keyword>
<accession>A0A3A6R5I4</accession>
<evidence type="ECO:0000256" key="6">
    <source>
        <dbReference type="HAMAP-Rule" id="MF_01974"/>
    </source>
</evidence>
<comment type="subunit">
    <text evidence="6">Monomer.</text>
</comment>
<comment type="catalytic activity">
    <reaction evidence="6 7">
        <text>Release of N-terminal amino acids, preferentially methionine, from peptides and arylamides.</text>
        <dbReference type="EC" id="3.4.11.18"/>
    </reaction>
</comment>
<evidence type="ECO:0000313" key="10">
    <source>
        <dbReference type="Proteomes" id="UP000273252"/>
    </source>
</evidence>
<evidence type="ECO:0000256" key="3">
    <source>
        <dbReference type="ARBA" id="ARBA00022670"/>
    </source>
</evidence>
<gene>
    <name evidence="6 9" type="primary">map</name>
    <name evidence="9" type="ORF">DZ860_09760</name>
</gene>
<feature type="binding site" evidence="6">
    <location>
        <position position="82"/>
    </location>
    <ligand>
        <name>substrate</name>
    </ligand>
</feature>
<comment type="function">
    <text evidence="1 6">Removes the N-terminal methionine from nascent proteins. The N-terminal methionine is often cleaved when the second residue in the primary sequence is small and uncharged (Met-Ala-, Cys, Gly, Pro, Ser, Thr, or Val). Requires deformylation of the N(alpha)-formylated initiator methionine before it can be hydrolyzed.</text>
</comment>
<dbReference type="AlphaFoldDB" id="A0A3A6R5I4"/>
<dbReference type="Pfam" id="PF00557">
    <property type="entry name" value="Peptidase_M24"/>
    <property type="match status" value="1"/>
</dbReference>